<dbReference type="RefSeq" id="WP_089670990.1">
    <property type="nucleotide sequence ID" value="NZ_CP024845.1"/>
</dbReference>
<proteinExistence type="predicted"/>
<keyword evidence="1" id="KW-0808">Transferase</keyword>
<dbReference type="GeneID" id="35003659"/>
<name>A0A1H6RN23_9EURY</name>
<dbReference type="KEGG" id="hae:halTADL_2892"/>
<dbReference type="EMBL" id="FNYR01000002">
    <property type="protein sequence ID" value="SEI55866.1"/>
    <property type="molecule type" value="Genomic_DNA"/>
</dbReference>
<organism evidence="1 2">
    <name type="scientific">Halohasta litchfieldiae</name>
    <dbReference type="NCBI Taxonomy" id="1073996"/>
    <lineage>
        <taxon>Archaea</taxon>
        <taxon>Methanobacteriati</taxon>
        <taxon>Methanobacteriota</taxon>
        <taxon>Stenosarchaea group</taxon>
        <taxon>Halobacteria</taxon>
        <taxon>Halobacteriales</taxon>
        <taxon>Haloferacaceae</taxon>
        <taxon>Halohasta</taxon>
    </lineage>
</organism>
<dbReference type="AlphaFoldDB" id="A0A1H6RN23"/>
<dbReference type="GO" id="GO:0046677">
    <property type="term" value="P:response to antibiotic"/>
    <property type="evidence" value="ECO:0007669"/>
    <property type="project" value="InterPro"/>
</dbReference>
<sequence>MRQSITQLPKTAWCSAKHYVLKQMPTPVGPVAEPLLDAVLEQYREAEVVFVHIGLSDINTALQQNPYEAMMQKLTGRFESVLTPGFTKSFRNTGVFDVDETPPELGAFSSLFFEDATYRTPDPLHSILVDGEYRFDGCRFRDTFSPEGCYGQLSADNVLCLNIGTPWLVSTQLHYTERVSNVPYVETVEIDGELTTDGTTRQISQQTYKKNNYLYFWNRRGLRDDMVSAGVMDHYSLNGLNIMAFRAGDIQAFLEAKIEQNPYYLVQ</sequence>
<evidence type="ECO:0000313" key="1">
    <source>
        <dbReference type="EMBL" id="SEI55866.1"/>
    </source>
</evidence>
<dbReference type="GO" id="GO:0008080">
    <property type="term" value="F:N-acetyltransferase activity"/>
    <property type="evidence" value="ECO:0007669"/>
    <property type="project" value="InterPro"/>
</dbReference>
<dbReference type="Proteomes" id="UP000198888">
    <property type="component" value="Unassembled WGS sequence"/>
</dbReference>
<accession>A0A1H6RN23</accession>
<protein>
    <submittedName>
        <fullName evidence="1">Aminoglycoside N3'-acetyltransferase</fullName>
    </submittedName>
</protein>
<gene>
    <name evidence="1" type="ORF">SAMN05444271_102242</name>
</gene>
<keyword evidence="2" id="KW-1185">Reference proteome</keyword>
<evidence type="ECO:0000313" key="2">
    <source>
        <dbReference type="Proteomes" id="UP000198888"/>
    </source>
</evidence>
<reference evidence="1 2" key="1">
    <citation type="submission" date="2016-10" db="EMBL/GenBank/DDBJ databases">
        <authorList>
            <person name="de Groot N.N."/>
        </authorList>
    </citation>
    <scope>NUCLEOTIDE SEQUENCE [LARGE SCALE GENOMIC DNA]</scope>
    <source>
        <strain evidence="1 2">DSM 22187</strain>
    </source>
</reference>
<dbReference type="SUPFAM" id="SSF110710">
    <property type="entry name" value="TTHA0583/YokD-like"/>
    <property type="match status" value="1"/>
</dbReference>
<dbReference type="OrthoDB" id="231503at2157"/>
<dbReference type="InterPro" id="IPR003679">
    <property type="entry name" value="Amioglycoside_AcTrfase"/>
</dbReference>
<dbReference type="InterPro" id="IPR028345">
    <property type="entry name" value="Antibiotic_NAT-like"/>
</dbReference>
<accession>A0A2H4Q5H4</accession>
<dbReference type="Pfam" id="PF02522">
    <property type="entry name" value="Antibiotic_NAT"/>
    <property type="match status" value="1"/>
</dbReference>